<evidence type="ECO:0000256" key="1">
    <source>
        <dbReference type="SAM" id="MobiDB-lite"/>
    </source>
</evidence>
<dbReference type="EMBL" id="LR824004">
    <property type="protein sequence ID" value="CAD0194397.1"/>
    <property type="molecule type" value="Genomic_DNA"/>
</dbReference>
<protein>
    <submittedName>
        <fullName evidence="2">Uncharacterized protein</fullName>
    </submittedName>
</protein>
<keyword evidence="3" id="KW-1185">Reference proteome</keyword>
<gene>
    <name evidence="2" type="ORF">CINC_LOCUS685</name>
</gene>
<dbReference type="Proteomes" id="UP001154114">
    <property type="component" value="Chromosome 1"/>
</dbReference>
<evidence type="ECO:0000313" key="2">
    <source>
        <dbReference type="EMBL" id="CAD0194397.1"/>
    </source>
</evidence>
<reference evidence="2" key="1">
    <citation type="submission" date="2021-12" db="EMBL/GenBank/DDBJ databases">
        <authorList>
            <person name="King R."/>
        </authorList>
    </citation>
    <scope>NUCLEOTIDE SEQUENCE</scope>
</reference>
<proteinExistence type="predicted"/>
<evidence type="ECO:0000313" key="3">
    <source>
        <dbReference type="Proteomes" id="UP001154114"/>
    </source>
</evidence>
<name>A0A9N8PY87_CHRIL</name>
<dbReference type="AlphaFoldDB" id="A0A9N8PY87"/>
<feature type="region of interest" description="Disordered" evidence="1">
    <location>
        <begin position="113"/>
        <end position="151"/>
    </location>
</feature>
<organism evidence="2 3">
    <name type="scientific">Chrysodeixis includens</name>
    <name type="common">Soybean looper</name>
    <name type="synonym">Pseudoplusia includens</name>
    <dbReference type="NCBI Taxonomy" id="689277"/>
    <lineage>
        <taxon>Eukaryota</taxon>
        <taxon>Metazoa</taxon>
        <taxon>Ecdysozoa</taxon>
        <taxon>Arthropoda</taxon>
        <taxon>Hexapoda</taxon>
        <taxon>Insecta</taxon>
        <taxon>Pterygota</taxon>
        <taxon>Neoptera</taxon>
        <taxon>Endopterygota</taxon>
        <taxon>Lepidoptera</taxon>
        <taxon>Glossata</taxon>
        <taxon>Ditrysia</taxon>
        <taxon>Noctuoidea</taxon>
        <taxon>Noctuidae</taxon>
        <taxon>Plusiinae</taxon>
        <taxon>Chrysodeixis</taxon>
    </lineage>
</organism>
<feature type="compositionally biased region" description="Gly residues" evidence="1">
    <location>
        <begin position="114"/>
        <end position="123"/>
    </location>
</feature>
<sequence>MRGSAGLSRTLGRVCSAEEQRDVVVARGDTIARGNGARRSSARFLHKKRGAQRQEAGSNPVAALRARHAFLAQHALHAPPPPPPRATYSYTITIFTEHLIRVSFTQVRSAVNGNSGGQAGREGQGAVEREVAAALAQRRKPAFSGDARSFS</sequence>
<accession>A0A9N8PY87</accession>